<sequence>MDQSLGLLPVAKRDFFTLFWDGWINSFKEHLILKAFEATGLSPQNANVILKRFTNNDLESGLSSSDNSDSSLSNWIKIKTRLKNVVRDKDDKKTKALSQTVHHLVVENELLHHQIKGLQAAVQIKQKRQKRGKALQLQEEDVEHGGAIWWSPHRVEKVNDRLEEAELEKQQHKEQRAAAAEARIASRQLKARLTEESKAAREAARLKKQREKIKAKALQIWKKKQAIRAKQQHQSRVKTKPKPASKSRMKSKQVVDAGGSENAEVALPEVLASPPPTSQSGRNIKTPHRYQ</sequence>
<gene>
    <name evidence="3" type="ORF">EJ02DRAFT_399291</name>
</gene>
<evidence type="ECO:0000256" key="2">
    <source>
        <dbReference type="SAM" id="MobiDB-lite"/>
    </source>
</evidence>
<proteinExistence type="predicted"/>
<evidence type="ECO:0000313" key="4">
    <source>
        <dbReference type="Proteomes" id="UP000800038"/>
    </source>
</evidence>
<dbReference type="Proteomes" id="UP000800038">
    <property type="component" value="Unassembled WGS sequence"/>
</dbReference>
<evidence type="ECO:0000313" key="3">
    <source>
        <dbReference type="EMBL" id="KAF1944172.1"/>
    </source>
</evidence>
<name>A0A6A5SWP9_9PLEO</name>
<feature type="coiled-coil region" evidence="1">
    <location>
        <begin position="155"/>
        <end position="216"/>
    </location>
</feature>
<feature type="region of interest" description="Disordered" evidence="2">
    <location>
        <begin position="225"/>
        <end position="291"/>
    </location>
</feature>
<evidence type="ECO:0000256" key="1">
    <source>
        <dbReference type="SAM" id="Coils"/>
    </source>
</evidence>
<protein>
    <submittedName>
        <fullName evidence="3">Uncharacterized protein</fullName>
    </submittedName>
</protein>
<dbReference type="EMBL" id="ML976019">
    <property type="protein sequence ID" value="KAF1944172.1"/>
    <property type="molecule type" value="Genomic_DNA"/>
</dbReference>
<keyword evidence="4" id="KW-1185">Reference proteome</keyword>
<feature type="compositionally biased region" description="Basic residues" evidence="2">
    <location>
        <begin position="225"/>
        <end position="251"/>
    </location>
</feature>
<organism evidence="3 4">
    <name type="scientific">Clathrospora elynae</name>
    <dbReference type="NCBI Taxonomy" id="706981"/>
    <lineage>
        <taxon>Eukaryota</taxon>
        <taxon>Fungi</taxon>
        <taxon>Dikarya</taxon>
        <taxon>Ascomycota</taxon>
        <taxon>Pezizomycotina</taxon>
        <taxon>Dothideomycetes</taxon>
        <taxon>Pleosporomycetidae</taxon>
        <taxon>Pleosporales</taxon>
        <taxon>Diademaceae</taxon>
        <taxon>Clathrospora</taxon>
    </lineage>
</organism>
<keyword evidence="1" id="KW-0175">Coiled coil</keyword>
<dbReference type="OrthoDB" id="3808734at2759"/>
<accession>A0A6A5SWP9</accession>
<dbReference type="AlphaFoldDB" id="A0A6A5SWP9"/>
<reference evidence="3" key="1">
    <citation type="journal article" date="2020" name="Stud. Mycol.">
        <title>101 Dothideomycetes genomes: a test case for predicting lifestyles and emergence of pathogens.</title>
        <authorList>
            <person name="Haridas S."/>
            <person name="Albert R."/>
            <person name="Binder M."/>
            <person name="Bloem J."/>
            <person name="Labutti K."/>
            <person name="Salamov A."/>
            <person name="Andreopoulos B."/>
            <person name="Baker S."/>
            <person name="Barry K."/>
            <person name="Bills G."/>
            <person name="Bluhm B."/>
            <person name="Cannon C."/>
            <person name="Castanera R."/>
            <person name="Culley D."/>
            <person name="Daum C."/>
            <person name="Ezra D."/>
            <person name="Gonzalez J."/>
            <person name="Henrissat B."/>
            <person name="Kuo A."/>
            <person name="Liang C."/>
            <person name="Lipzen A."/>
            <person name="Lutzoni F."/>
            <person name="Magnuson J."/>
            <person name="Mondo S."/>
            <person name="Nolan M."/>
            <person name="Ohm R."/>
            <person name="Pangilinan J."/>
            <person name="Park H.-J."/>
            <person name="Ramirez L."/>
            <person name="Alfaro M."/>
            <person name="Sun H."/>
            <person name="Tritt A."/>
            <person name="Yoshinaga Y."/>
            <person name="Zwiers L.-H."/>
            <person name="Turgeon B."/>
            <person name="Goodwin S."/>
            <person name="Spatafora J."/>
            <person name="Crous P."/>
            <person name="Grigoriev I."/>
        </authorList>
    </citation>
    <scope>NUCLEOTIDE SEQUENCE</scope>
    <source>
        <strain evidence="3">CBS 161.51</strain>
    </source>
</reference>